<proteinExistence type="inferred from homology"/>
<dbReference type="UniPathway" id="UPA00143"/>
<evidence type="ECO:0000256" key="9">
    <source>
        <dbReference type="ARBA" id="ARBA00022833"/>
    </source>
</evidence>
<comment type="pathway">
    <text evidence="2">Protein modification; protein ubiquitination.</text>
</comment>
<dbReference type="GO" id="GO:0061630">
    <property type="term" value="F:ubiquitin protein ligase activity"/>
    <property type="evidence" value="ECO:0007669"/>
    <property type="project" value="UniProtKB-EC"/>
</dbReference>
<evidence type="ECO:0000256" key="4">
    <source>
        <dbReference type="ARBA" id="ARBA00012483"/>
    </source>
</evidence>
<dbReference type="Gene3D" id="3.30.40.10">
    <property type="entry name" value="Zinc/RING finger domain, C3HC4 (zinc finger)"/>
    <property type="match status" value="2"/>
</dbReference>
<dbReference type="PROSITE" id="PS50089">
    <property type="entry name" value="ZF_RING_2"/>
    <property type="match status" value="1"/>
</dbReference>
<dbReference type="InterPro" id="IPR013010">
    <property type="entry name" value="Znf_SIAH"/>
</dbReference>
<dbReference type="InterPro" id="IPR013083">
    <property type="entry name" value="Znf_RING/FYVE/PHD"/>
</dbReference>
<dbReference type="SUPFAM" id="SSF49599">
    <property type="entry name" value="TRAF domain-like"/>
    <property type="match status" value="1"/>
</dbReference>
<keyword evidence="5" id="KW-0808">Transferase</keyword>
<dbReference type="InterPro" id="IPR004162">
    <property type="entry name" value="SINA-like_animal"/>
</dbReference>
<keyword evidence="7 10" id="KW-0863">Zinc-finger</keyword>
<dbReference type="RefSeq" id="XP_028153357.1">
    <property type="nucleotide sequence ID" value="XM_028297556.1"/>
</dbReference>
<evidence type="ECO:0000256" key="8">
    <source>
        <dbReference type="ARBA" id="ARBA00022786"/>
    </source>
</evidence>
<dbReference type="GO" id="GO:0005737">
    <property type="term" value="C:cytoplasm"/>
    <property type="evidence" value="ECO:0007669"/>
    <property type="project" value="TreeGrafter"/>
</dbReference>
<organism evidence="13">
    <name type="scientific">Diabrotica virgifera virgifera</name>
    <name type="common">western corn rootworm</name>
    <dbReference type="NCBI Taxonomy" id="50390"/>
    <lineage>
        <taxon>Eukaryota</taxon>
        <taxon>Metazoa</taxon>
        <taxon>Ecdysozoa</taxon>
        <taxon>Arthropoda</taxon>
        <taxon>Hexapoda</taxon>
        <taxon>Insecta</taxon>
        <taxon>Pterygota</taxon>
        <taxon>Neoptera</taxon>
        <taxon>Endopterygota</taxon>
        <taxon>Coleoptera</taxon>
        <taxon>Polyphaga</taxon>
        <taxon>Cucujiformia</taxon>
        <taxon>Chrysomeloidea</taxon>
        <taxon>Chrysomelidae</taxon>
        <taxon>Galerucinae</taxon>
        <taxon>Diabroticina</taxon>
        <taxon>Diabroticites</taxon>
        <taxon>Diabrotica</taxon>
    </lineage>
</organism>
<dbReference type="Pfam" id="PF21361">
    <property type="entry name" value="Sina_ZnF"/>
    <property type="match status" value="1"/>
</dbReference>
<dbReference type="InterPro" id="IPR001841">
    <property type="entry name" value="Znf_RING"/>
</dbReference>
<comment type="similarity">
    <text evidence="3">Belongs to the SINA (Seven in absentia) family.</text>
</comment>
<dbReference type="AlphaFoldDB" id="A0A6P7H4A0"/>
<protein>
    <recommendedName>
        <fullName evidence="4">RING-type E3 ubiquitin transferase</fullName>
        <ecNumber evidence="4">2.3.2.27</ecNumber>
    </recommendedName>
</protein>
<dbReference type="GO" id="GO:0016567">
    <property type="term" value="P:protein ubiquitination"/>
    <property type="evidence" value="ECO:0007669"/>
    <property type="project" value="UniProtKB-UniPathway"/>
</dbReference>
<evidence type="ECO:0000256" key="7">
    <source>
        <dbReference type="ARBA" id="ARBA00022771"/>
    </source>
</evidence>
<sequence length="293" mass="33835">MATKENSETLEQRLISQFECPVCFKYVSPPIRLCVSGHSFCTNCFENLNKCAVCREKMSPNRCILLEKLHAFLTFPCKYLDKGCSFSGKGDLRTNHQEYCEFSSTTCPLGYTSCDWTGLRSEMIDHCKTNHPGNIFFQNKNRVKLHNFHLGKSMTYHYLVYIHDTLFRCAWDLREESGLMRFAVYSLGKPSSDKTFCFTIKMFLKNTNKKVVSMSGPCYALKNEDRSFIKKKYLTTNFEMIKDLVDNDNVLYHSIGIIDRNLVLPPIIETKGKIESNTENKNEIESESEIESV</sequence>
<dbReference type="GO" id="GO:0008270">
    <property type="term" value="F:zinc ion binding"/>
    <property type="evidence" value="ECO:0007669"/>
    <property type="project" value="UniProtKB-KW"/>
</dbReference>
<dbReference type="EC" id="2.3.2.27" evidence="4"/>
<dbReference type="PANTHER" id="PTHR45877:SF2">
    <property type="entry name" value="E3 UBIQUITIN-PROTEIN LIGASE SINA-RELATED"/>
    <property type="match status" value="1"/>
</dbReference>
<dbReference type="GO" id="GO:0031624">
    <property type="term" value="F:ubiquitin conjugating enzyme binding"/>
    <property type="evidence" value="ECO:0007669"/>
    <property type="project" value="TreeGrafter"/>
</dbReference>
<dbReference type="PANTHER" id="PTHR45877">
    <property type="entry name" value="E3 UBIQUITIN-PROTEIN LIGASE SIAH2"/>
    <property type="match status" value="1"/>
</dbReference>
<evidence type="ECO:0000256" key="5">
    <source>
        <dbReference type="ARBA" id="ARBA00022679"/>
    </source>
</evidence>
<evidence type="ECO:0000313" key="13">
    <source>
        <dbReference type="RefSeq" id="XP_028153357.1"/>
    </source>
</evidence>
<evidence type="ECO:0000256" key="3">
    <source>
        <dbReference type="ARBA" id="ARBA00009119"/>
    </source>
</evidence>
<evidence type="ECO:0000259" key="11">
    <source>
        <dbReference type="PROSITE" id="PS50089"/>
    </source>
</evidence>
<dbReference type="InParanoid" id="A0A6P7H4A0"/>
<feature type="domain" description="SIAH-type" evidence="12">
    <location>
        <begin position="72"/>
        <end position="132"/>
    </location>
</feature>
<dbReference type="GO" id="GO:0043161">
    <property type="term" value="P:proteasome-mediated ubiquitin-dependent protein catabolic process"/>
    <property type="evidence" value="ECO:0007669"/>
    <property type="project" value="TreeGrafter"/>
</dbReference>
<dbReference type="Pfam" id="PF21362">
    <property type="entry name" value="Sina_RING"/>
    <property type="match status" value="1"/>
</dbReference>
<feature type="domain" description="RING-type" evidence="11">
    <location>
        <begin position="20"/>
        <end position="55"/>
    </location>
</feature>
<evidence type="ECO:0000259" key="12">
    <source>
        <dbReference type="PROSITE" id="PS51081"/>
    </source>
</evidence>
<dbReference type="InterPro" id="IPR049548">
    <property type="entry name" value="Sina-like_RING"/>
</dbReference>
<evidence type="ECO:0000256" key="10">
    <source>
        <dbReference type="PROSITE-ProRule" id="PRU00455"/>
    </source>
</evidence>
<dbReference type="SUPFAM" id="SSF57850">
    <property type="entry name" value="RING/U-box"/>
    <property type="match status" value="1"/>
</dbReference>
<gene>
    <name evidence="13" type="primary">LOC114346819</name>
</gene>
<keyword evidence="8" id="KW-0833">Ubl conjugation pathway</keyword>
<reference evidence="13" key="1">
    <citation type="submission" date="2025-08" db="UniProtKB">
        <authorList>
            <consortium name="RefSeq"/>
        </authorList>
    </citation>
    <scope>IDENTIFICATION</scope>
    <source>
        <tissue evidence="13">Whole insect</tissue>
    </source>
</reference>
<name>A0A6P7H4A0_DIAVI</name>
<keyword evidence="6" id="KW-0479">Metal-binding</keyword>
<evidence type="ECO:0000256" key="6">
    <source>
        <dbReference type="ARBA" id="ARBA00022723"/>
    </source>
</evidence>
<evidence type="ECO:0000256" key="1">
    <source>
        <dbReference type="ARBA" id="ARBA00000900"/>
    </source>
</evidence>
<dbReference type="PROSITE" id="PS51081">
    <property type="entry name" value="ZF_SIAH"/>
    <property type="match status" value="1"/>
</dbReference>
<evidence type="ECO:0000256" key="2">
    <source>
        <dbReference type="ARBA" id="ARBA00004906"/>
    </source>
</evidence>
<comment type="catalytic activity">
    <reaction evidence="1">
        <text>S-ubiquitinyl-[E2 ubiquitin-conjugating enzyme]-L-cysteine + [acceptor protein]-L-lysine = [E2 ubiquitin-conjugating enzyme]-L-cysteine + N(6)-ubiquitinyl-[acceptor protein]-L-lysine.</text>
        <dbReference type="EC" id="2.3.2.27"/>
    </reaction>
</comment>
<keyword evidence="9" id="KW-0862">Zinc</keyword>
<accession>A0A6P7H4A0</accession>